<dbReference type="AlphaFoldDB" id="A0A069CWE6"/>
<reference evidence="2" key="1">
    <citation type="journal article" date="2014" name="Genome Announc.">
        <title>Draft genome sequence of Weissella oryzae SG25T, isolated from fermented rice grains.</title>
        <authorList>
            <person name="Tanizawa Y."/>
            <person name="Fujisawa T."/>
            <person name="Mochizuki T."/>
            <person name="Kaminuma E."/>
            <person name="Suzuki Y."/>
            <person name="Nakamura Y."/>
            <person name="Tohno M."/>
        </authorList>
    </citation>
    <scope>NUCLEOTIDE SEQUENCE [LARGE SCALE GENOMIC DNA]</scope>
    <source>
        <strain evidence="2">DSM 25784 / JCM 18191 / LMG 30913 / SG25</strain>
    </source>
</reference>
<proteinExistence type="predicted"/>
<name>A0A069CWE6_WEIOS</name>
<sequence length="56" mass="6575">MNKWRRYGLNEKLDGVSNEIKKTLSSSEINYSEAFLILEAVSDDLDERQRQTKLKN</sequence>
<evidence type="ECO:0000313" key="1">
    <source>
        <dbReference type="EMBL" id="GAK31702.1"/>
    </source>
</evidence>
<accession>A0A069CWE6</accession>
<dbReference type="EMBL" id="DF820497">
    <property type="protein sequence ID" value="GAK31702.1"/>
    <property type="molecule type" value="Genomic_DNA"/>
</dbReference>
<protein>
    <submittedName>
        <fullName evidence="1">Uncharacterized protein</fullName>
    </submittedName>
</protein>
<evidence type="ECO:0000313" key="2">
    <source>
        <dbReference type="Proteomes" id="UP000030643"/>
    </source>
</evidence>
<organism evidence="1 2">
    <name type="scientific">Weissella oryzae (strain DSM 25784 / JCM 18191 / LMG 30913 / SG25)</name>
    <dbReference type="NCBI Taxonomy" id="1329250"/>
    <lineage>
        <taxon>Bacteria</taxon>
        <taxon>Bacillati</taxon>
        <taxon>Bacillota</taxon>
        <taxon>Bacilli</taxon>
        <taxon>Lactobacillales</taxon>
        <taxon>Lactobacillaceae</taxon>
        <taxon>Weissella</taxon>
    </lineage>
</organism>
<dbReference type="Proteomes" id="UP000030643">
    <property type="component" value="Unassembled WGS sequence"/>
</dbReference>
<dbReference type="RefSeq" id="WP_190279653.1">
    <property type="nucleotide sequence ID" value="NZ_DF820497.1"/>
</dbReference>
<keyword evidence="2" id="KW-1185">Reference proteome</keyword>
<gene>
    <name evidence="1" type="ORF">WOSG25_140040</name>
</gene>